<name>A0A3G9G5A2_9CAUL</name>
<dbReference type="Proteomes" id="UP000278756">
    <property type="component" value="Chromosome 1"/>
</dbReference>
<dbReference type="SUPFAM" id="SSF48230">
    <property type="entry name" value="Chondroitin AC/alginate lyase"/>
    <property type="match status" value="1"/>
</dbReference>
<dbReference type="EMBL" id="AP018827">
    <property type="protein sequence ID" value="BBF80253.1"/>
    <property type="molecule type" value="Genomic_DNA"/>
</dbReference>
<feature type="signal peptide" evidence="1">
    <location>
        <begin position="1"/>
        <end position="37"/>
    </location>
</feature>
<accession>A0A3G9G5A2</accession>
<dbReference type="Gene3D" id="2.70.98.70">
    <property type="match status" value="1"/>
</dbReference>
<protein>
    <submittedName>
        <fullName evidence="2">Uncharacterized protein</fullName>
    </submittedName>
</protein>
<evidence type="ECO:0000256" key="1">
    <source>
        <dbReference type="SAM" id="SignalP"/>
    </source>
</evidence>
<evidence type="ECO:0000313" key="2">
    <source>
        <dbReference type="EMBL" id="BBF80253.1"/>
    </source>
</evidence>
<organism evidence="2 3">
    <name type="scientific">Asticcacaulis excentricus</name>
    <dbReference type="NCBI Taxonomy" id="78587"/>
    <lineage>
        <taxon>Bacteria</taxon>
        <taxon>Pseudomonadati</taxon>
        <taxon>Pseudomonadota</taxon>
        <taxon>Alphaproteobacteria</taxon>
        <taxon>Caulobacterales</taxon>
        <taxon>Caulobacteraceae</taxon>
        <taxon>Asticcacaulis</taxon>
    </lineage>
</organism>
<dbReference type="InterPro" id="IPR008929">
    <property type="entry name" value="Chondroitin_lyas"/>
</dbReference>
<evidence type="ECO:0000313" key="3">
    <source>
        <dbReference type="Proteomes" id="UP000278756"/>
    </source>
</evidence>
<reference evidence="3" key="2">
    <citation type="journal article" date="2017" name="Plant Physiol. Biochem.">
        <title>Differential oxidative and antioxidative response of duckweed Lemna minor toward plant growth promoting/inhibiting bacteria.</title>
        <authorList>
            <person name="Ishizawa H."/>
            <person name="Kuroda M."/>
            <person name="Morikawa M."/>
            <person name="Ike M."/>
        </authorList>
    </citation>
    <scope>NUCLEOTIDE SEQUENCE [LARGE SCALE GENOMIC DNA]</scope>
    <source>
        <strain evidence="3">M6</strain>
    </source>
</reference>
<keyword evidence="1" id="KW-0732">Signal</keyword>
<sequence>MHQHPSRRIPLRPRFWSAQASSLCAVAILLVSSPSLAAPQYPTVYVKDTDRAAIKNKVASADWAKEAYGDLVRAVEPYVSRHKRDPQWILSRMAMYWKPGERYTQVYLIKRADSGAGEIRFDRGEGDAPVPTVRLPGMRVWNEYINVPLEDRIPFNQTGDMKAVSRKRADQPPVIVPYKESGHLIRSNNVEILTLAEKAAFIYWLNGDPDYARFASDIFQQWLVGTYYMQPPLDPEQASGGPGGYAPGGILGYYDYEQIHDDLGYHGALIYDFLQPYLQDHPSDAVKTTGKSPAEVADAVFRRFVAIGFVRGGKTGNWNVNGWNLMLPQILVLKDDADYADGKGKQYYIRHFVTESSVYHDALPDILKTYDPATGLWPESPGYAFSVTNSLVRMSVPLENNGVDVLATNALLQKAALATFAWLDSRGNLIAFGDSRGGPADFSSLEALLAYYGRKGDVQSATTVASAIQAGVEPGAYKRNAQSWIGLVSSVDEVVKAASSERSPTSALSGFHRLIVQRNPGDGRNELMNVVYGGRKGAHLSENGLAAQFYGYGWALAPDAAGYESYWSADQVYHQSATGSNTIVQGYREGPVTFNALNPAVPTAGFVSPQAVSDVVSYVDVSAGEKRRLVATVRTGPATGFYVDLFRSNLDTNDYLFHGLGTQLALTTTDGQPIDLTASNWLSEDVAKGYKFLSNERSASVSTSLVAKWRTPGGTTGVGLNLWLPYQSHRTVATVDAPYTALVDGTTPDGAGRAPNPTPTLILRQEGLSGWDAPFASVVEPINGEKGSIYEVRRLDGDAGTNGVEIGFGEAGKAWVVHATKPGHYRFTDKSGPVLEIGQGFGAVVKTTEGRAHIFVGAGTDLTYGALTVRNAANSTQSFSLTVDGTKTIYSSEAPVTVVVHKWWFGFPKRETWTLPAGIKQPLPENLRSRLANARF</sequence>
<dbReference type="AlphaFoldDB" id="A0A3G9G5A2"/>
<feature type="chain" id="PRO_5018130377" evidence="1">
    <location>
        <begin position="38"/>
        <end position="936"/>
    </location>
</feature>
<reference evidence="3" key="1">
    <citation type="journal article" date="2017" name="Biotechnol. Biofuels">
        <title>Evaluation of environmental bacterial communities as a factor affecting the growth of duckweed Lemna minor.</title>
        <authorList>
            <person name="Ishizawa H."/>
            <person name="Kuroda M."/>
            <person name="Morikawa M."/>
            <person name="Ike M."/>
        </authorList>
    </citation>
    <scope>NUCLEOTIDE SEQUENCE [LARGE SCALE GENOMIC DNA]</scope>
    <source>
        <strain evidence="3">M6</strain>
    </source>
</reference>
<dbReference type="Gene3D" id="1.50.10.100">
    <property type="entry name" value="Chondroitin AC/alginate lyase"/>
    <property type="match status" value="1"/>
</dbReference>
<proteinExistence type="predicted"/>
<gene>
    <name evidence="2" type="ORF">EM6_0832</name>
</gene>